<dbReference type="GO" id="GO:0005737">
    <property type="term" value="C:cytoplasm"/>
    <property type="evidence" value="ECO:0007669"/>
    <property type="project" value="TreeGrafter"/>
</dbReference>
<sequence>MDEPIVLKLFLIGFHHKKGCDINSEYPPEKRDDIDFERLPSLCLPDQSHNYTSDSVYFVLPNSEDSRKIFGVSCFRQIETEKLTNRTENDGTEFSRSSVQKAVCCLSRLSLFGYIEVKLNIIVDKIFEQGNFNCNDILKDSYNELNRCLSLRVCPRIDESYISSHEDFLNDFYIGICLRELLTLWKHKILVLFKLLLLEKRILFYGSPVKPLCTMILSIISLHPHLLNKGLCDGFESKITFQKTPEKIEEAIEEEKNDEIDGGKVQSICLQNINPADYFAPMNIFKNGYLCLPFISLQYIDIIADKANNGFIAGASNVLFQQKKSLVDILIDVPTQTIDFINLELKKCAQLTTEDLRFFEHVLKGIESPKADTGIGTNMWIQKQFESYFTSMLRTNYDCEVTKDLEPFNEYFMEEWKKTNNYQDWLAKKITYSSSNPEGNSFDTFPRGHPFTRNNSSINVSDVKNKIVQSINNTPSARKTVTAVTSTFSNAKSTFSTWLSNLSVKEEIGKDVMDMEERGENIESVN</sequence>
<dbReference type="EMBL" id="JADBJN010000002">
    <property type="protein sequence ID" value="KAG5677706.1"/>
    <property type="molecule type" value="Genomic_DNA"/>
</dbReference>
<dbReference type="AlphaFoldDB" id="A0A9J6C6P4"/>
<dbReference type="InterPro" id="IPR043153">
    <property type="entry name" value="DENN_C"/>
</dbReference>
<name>A0A9J6C6P4_POLVA</name>
<dbReference type="InterPro" id="IPR018307">
    <property type="entry name" value="ABL9/DENND6_dom"/>
</dbReference>
<comment type="similarity">
    <text evidence="1">Belongs to the AVL9 family.</text>
</comment>
<dbReference type="OrthoDB" id="26278at2759"/>
<feature type="domain" description="UDENN" evidence="2">
    <location>
        <begin position="7"/>
        <end position="456"/>
    </location>
</feature>
<dbReference type="PANTHER" id="PTHR31017:SF1">
    <property type="entry name" value="LATE SECRETORY PATHWAY PROTEIN AVL9 HOMOLOG"/>
    <property type="match status" value="1"/>
</dbReference>
<reference evidence="3" key="1">
    <citation type="submission" date="2021-03" db="EMBL/GenBank/DDBJ databases">
        <title>Chromosome level genome of the anhydrobiotic midge Polypedilum vanderplanki.</title>
        <authorList>
            <person name="Yoshida Y."/>
            <person name="Kikawada T."/>
            <person name="Gusev O."/>
        </authorList>
    </citation>
    <scope>NUCLEOTIDE SEQUENCE</scope>
    <source>
        <strain evidence="3">NIAS01</strain>
        <tissue evidence="3">Whole body or cell culture</tissue>
    </source>
</reference>
<dbReference type="Gene3D" id="3.40.50.11500">
    <property type="match status" value="1"/>
</dbReference>
<organism evidence="3 4">
    <name type="scientific">Polypedilum vanderplanki</name>
    <name type="common">Sleeping chironomid midge</name>
    <dbReference type="NCBI Taxonomy" id="319348"/>
    <lineage>
        <taxon>Eukaryota</taxon>
        <taxon>Metazoa</taxon>
        <taxon>Ecdysozoa</taxon>
        <taxon>Arthropoda</taxon>
        <taxon>Hexapoda</taxon>
        <taxon>Insecta</taxon>
        <taxon>Pterygota</taxon>
        <taxon>Neoptera</taxon>
        <taxon>Endopterygota</taxon>
        <taxon>Diptera</taxon>
        <taxon>Nematocera</taxon>
        <taxon>Chironomoidea</taxon>
        <taxon>Chironomidae</taxon>
        <taxon>Chironominae</taxon>
        <taxon>Polypedilum</taxon>
        <taxon>Polypedilum</taxon>
    </lineage>
</organism>
<evidence type="ECO:0000313" key="3">
    <source>
        <dbReference type="EMBL" id="KAG5677706.1"/>
    </source>
</evidence>
<evidence type="ECO:0000259" key="2">
    <source>
        <dbReference type="PROSITE" id="PS50211"/>
    </source>
</evidence>
<dbReference type="PANTHER" id="PTHR31017">
    <property type="entry name" value="LATE SECRETORY PATHWAY PROTEIN AVL9-RELATED"/>
    <property type="match status" value="1"/>
</dbReference>
<keyword evidence="4" id="KW-1185">Reference proteome</keyword>
<comment type="caution">
    <text evidence="3">The sequence shown here is derived from an EMBL/GenBank/DDBJ whole genome shotgun (WGS) entry which is preliminary data.</text>
</comment>
<dbReference type="Pfam" id="PF09794">
    <property type="entry name" value="Avl9"/>
    <property type="match status" value="1"/>
</dbReference>
<dbReference type="Gene3D" id="3.30.450.200">
    <property type="match status" value="1"/>
</dbReference>
<protein>
    <recommendedName>
        <fullName evidence="2">UDENN domain-containing protein</fullName>
    </recommendedName>
</protein>
<evidence type="ECO:0000256" key="1">
    <source>
        <dbReference type="ARBA" id="ARBA00038178"/>
    </source>
</evidence>
<evidence type="ECO:0000313" key="4">
    <source>
        <dbReference type="Proteomes" id="UP001107558"/>
    </source>
</evidence>
<dbReference type="PROSITE" id="PS50211">
    <property type="entry name" value="DENN"/>
    <property type="match status" value="1"/>
</dbReference>
<accession>A0A9J6C6P4</accession>
<dbReference type="InterPro" id="IPR051731">
    <property type="entry name" value="DENND11/AVL9_GEFs"/>
</dbReference>
<dbReference type="InterPro" id="IPR037516">
    <property type="entry name" value="Tripartite_DENN"/>
</dbReference>
<gene>
    <name evidence="3" type="ORF">PVAND_007439</name>
</gene>
<dbReference type="Proteomes" id="UP001107558">
    <property type="component" value="Chromosome 2"/>
</dbReference>
<proteinExistence type="inferred from homology"/>